<dbReference type="OrthoDB" id="743446at2759"/>
<dbReference type="EMBL" id="NMUH01000515">
    <property type="protein sequence ID" value="MQL80585.1"/>
    <property type="molecule type" value="Genomic_DNA"/>
</dbReference>
<protein>
    <submittedName>
        <fullName evidence="2">Uncharacterized protein</fullName>
    </submittedName>
</protein>
<evidence type="ECO:0000256" key="1">
    <source>
        <dbReference type="SAM" id="MobiDB-lite"/>
    </source>
</evidence>
<keyword evidence="3" id="KW-1185">Reference proteome</keyword>
<gene>
    <name evidence="2" type="ORF">Taro_013028</name>
</gene>
<dbReference type="PANTHER" id="PTHR37721:SF1">
    <property type="entry name" value="OS05G0464200 PROTEIN"/>
    <property type="match status" value="1"/>
</dbReference>
<feature type="region of interest" description="Disordered" evidence="1">
    <location>
        <begin position="102"/>
        <end position="135"/>
    </location>
</feature>
<accession>A0A843UAS7</accession>
<dbReference type="AlphaFoldDB" id="A0A843UAS7"/>
<organism evidence="2 3">
    <name type="scientific">Colocasia esculenta</name>
    <name type="common">Wild taro</name>
    <name type="synonym">Arum esculentum</name>
    <dbReference type="NCBI Taxonomy" id="4460"/>
    <lineage>
        <taxon>Eukaryota</taxon>
        <taxon>Viridiplantae</taxon>
        <taxon>Streptophyta</taxon>
        <taxon>Embryophyta</taxon>
        <taxon>Tracheophyta</taxon>
        <taxon>Spermatophyta</taxon>
        <taxon>Magnoliopsida</taxon>
        <taxon>Liliopsida</taxon>
        <taxon>Araceae</taxon>
        <taxon>Aroideae</taxon>
        <taxon>Colocasieae</taxon>
        <taxon>Colocasia</taxon>
    </lineage>
</organism>
<name>A0A843UAS7_COLES</name>
<sequence length="135" mass="14139">MRVGFELGSTHISISSLSLLLSSCDRRHRLLPTLLARSAAFFSPPQQFVPLSLPKIAAMAYEFPTSAASKAHRNPPPRRGQIKAKIIGGLFRSVVAIGTKTVGRGRKGEGEGGRSSASGSPATLSGYTSEASSDG</sequence>
<feature type="compositionally biased region" description="Polar residues" evidence="1">
    <location>
        <begin position="121"/>
        <end position="135"/>
    </location>
</feature>
<evidence type="ECO:0000313" key="2">
    <source>
        <dbReference type="EMBL" id="MQL80585.1"/>
    </source>
</evidence>
<dbReference type="Proteomes" id="UP000652761">
    <property type="component" value="Unassembled WGS sequence"/>
</dbReference>
<reference evidence="2" key="1">
    <citation type="submission" date="2017-07" db="EMBL/GenBank/DDBJ databases">
        <title>Taro Niue Genome Assembly and Annotation.</title>
        <authorList>
            <person name="Atibalentja N."/>
            <person name="Keating K."/>
            <person name="Fields C.J."/>
        </authorList>
    </citation>
    <scope>NUCLEOTIDE SEQUENCE</scope>
    <source>
        <strain evidence="2">Niue_2</strain>
        <tissue evidence="2">Leaf</tissue>
    </source>
</reference>
<dbReference type="PROSITE" id="PS51257">
    <property type="entry name" value="PROKAR_LIPOPROTEIN"/>
    <property type="match status" value="1"/>
</dbReference>
<comment type="caution">
    <text evidence="2">The sequence shown here is derived from an EMBL/GenBank/DDBJ whole genome shotgun (WGS) entry which is preliminary data.</text>
</comment>
<dbReference type="PANTHER" id="PTHR37721">
    <property type="entry name" value="OS05G0464200 PROTEIN"/>
    <property type="match status" value="1"/>
</dbReference>
<proteinExistence type="predicted"/>
<evidence type="ECO:0000313" key="3">
    <source>
        <dbReference type="Proteomes" id="UP000652761"/>
    </source>
</evidence>